<reference evidence="1" key="5">
    <citation type="journal article" date="2021" name="G3 (Bethesda)">
        <title>Aegilops tauschii genome assembly Aet v5.0 features greater sequence contiguity and improved annotation.</title>
        <authorList>
            <person name="Wang L."/>
            <person name="Zhu T."/>
            <person name="Rodriguez J.C."/>
            <person name="Deal K.R."/>
            <person name="Dubcovsky J."/>
            <person name="McGuire P.E."/>
            <person name="Lux T."/>
            <person name="Spannagl M."/>
            <person name="Mayer K.F.X."/>
            <person name="Baldrich P."/>
            <person name="Meyers B.C."/>
            <person name="Huo N."/>
            <person name="Gu Y.Q."/>
            <person name="Zhou H."/>
            <person name="Devos K.M."/>
            <person name="Bennetzen J.L."/>
            <person name="Unver T."/>
            <person name="Budak H."/>
            <person name="Gulick P.J."/>
            <person name="Galiba G."/>
            <person name="Kalapos B."/>
            <person name="Nelson D.R."/>
            <person name="Li P."/>
            <person name="You F.M."/>
            <person name="Luo M.C."/>
            <person name="Dvorak J."/>
        </authorList>
    </citation>
    <scope>NUCLEOTIDE SEQUENCE [LARGE SCALE GENOMIC DNA]</scope>
    <source>
        <strain evidence="1">cv. AL8/78</strain>
    </source>
</reference>
<dbReference type="Proteomes" id="UP000015105">
    <property type="component" value="Chromosome 4D"/>
</dbReference>
<protein>
    <submittedName>
        <fullName evidence="1">Uncharacterized protein</fullName>
    </submittedName>
</protein>
<reference evidence="2" key="2">
    <citation type="journal article" date="2017" name="Nat. Plants">
        <title>The Aegilops tauschii genome reveals multiple impacts of transposons.</title>
        <authorList>
            <person name="Zhao G."/>
            <person name="Zou C."/>
            <person name="Li K."/>
            <person name="Wang K."/>
            <person name="Li T."/>
            <person name="Gao L."/>
            <person name="Zhang X."/>
            <person name="Wang H."/>
            <person name="Yang Z."/>
            <person name="Liu X."/>
            <person name="Jiang W."/>
            <person name="Mao L."/>
            <person name="Kong X."/>
            <person name="Jiao Y."/>
            <person name="Jia J."/>
        </authorList>
    </citation>
    <scope>NUCLEOTIDE SEQUENCE [LARGE SCALE GENOMIC DNA]</scope>
    <source>
        <strain evidence="2">cv. AL8/78</strain>
    </source>
</reference>
<reference evidence="1" key="4">
    <citation type="submission" date="2019-03" db="UniProtKB">
        <authorList>
            <consortium name="EnsemblPlants"/>
        </authorList>
    </citation>
    <scope>IDENTIFICATION</scope>
</reference>
<name>A0A453HMJ7_AEGTS</name>
<accession>A0A453HMJ7</accession>
<keyword evidence="2" id="KW-1185">Reference proteome</keyword>
<reference evidence="2" key="1">
    <citation type="journal article" date="2014" name="Science">
        <title>Ancient hybridizations among the ancestral genomes of bread wheat.</title>
        <authorList>
            <consortium name="International Wheat Genome Sequencing Consortium,"/>
            <person name="Marcussen T."/>
            <person name="Sandve S.R."/>
            <person name="Heier L."/>
            <person name="Spannagl M."/>
            <person name="Pfeifer M."/>
            <person name="Jakobsen K.S."/>
            <person name="Wulff B.B."/>
            <person name="Steuernagel B."/>
            <person name="Mayer K.F."/>
            <person name="Olsen O.A."/>
        </authorList>
    </citation>
    <scope>NUCLEOTIDE SEQUENCE [LARGE SCALE GENOMIC DNA]</scope>
    <source>
        <strain evidence="2">cv. AL8/78</strain>
    </source>
</reference>
<proteinExistence type="predicted"/>
<dbReference type="EnsemblPlants" id="AET4Gv20237700.12">
    <property type="protein sequence ID" value="AET4Gv20237700.12"/>
    <property type="gene ID" value="AET4Gv20237700"/>
</dbReference>
<evidence type="ECO:0000313" key="2">
    <source>
        <dbReference type="Proteomes" id="UP000015105"/>
    </source>
</evidence>
<evidence type="ECO:0000313" key="1">
    <source>
        <dbReference type="EnsemblPlants" id="AET4Gv20237700.12"/>
    </source>
</evidence>
<dbReference type="AlphaFoldDB" id="A0A453HMJ7"/>
<sequence length="69" mass="7697">VLLALVERHQSGAQELGRTYSLASCYSEPSKRTHPSIRTNGYMLMATHIEAGDQLSKFIVYTRKAGDQL</sequence>
<dbReference type="Gramene" id="AET4Gv20237700.12">
    <property type="protein sequence ID" value="AET4Gv20237700.12"/>
    <property type="gene ID" value="AET4Gv20237700"/>
</dbReference>
<reference evidence="1" key="3">
    <citation type="journal article" date="2017" name="Nature">
        <title>Genome sequence of the progenitor of the wheat D genome Aegilops tauschii.</title>
        <authorList>
            <person name="Luo M.C."/>
            <person name="Gu Y.Q."/>
            <person name="Puiu D."/>
            <person name="Wang H."/>
            <person name="Twardziok S.O."/>
            <person name="Deal K.R."/>
            <person name="Huo N."/>
            <person name="Zhu T."/>
            <person name="Wang L."/>
            <person name="Wang Y."/>
            <person name="McGuire P.E."/>
            <person name="Liu S."/>
            <person name="Long H."/>
            <person name="Ramasamy R.K."/>
            <person name="Rodriguez J.C."/>
            <person name="Van S.L."/>
            <person name="Yuan L."/>
            <person name="Wang Z."/>
            <person name="Xia Z."/>
            <person name="Xiao L."/>
            <person name="Anderson O.D."/>
            <person name="Ouyang S."/>
            <person name="Liang Y."/>
            <person name="Zimin A.V."/>
            <person name="Pertea G."/>
            <person name="Qi P."/>
            <person name="Bennetzen J.L."/>
            <person name="Dai X."/>
            <person name="Dawson M.W."/>
            <person name="Muller H.G."/>
            <person name="Kugler K."/>
            <person name="Rivarola-Duarte L."/>
            <person name="Spannagl M."/>
            <person name="Mayer K.F.X."/>
            <person name="Lu F.H."/>
            <person name="Bevan M.W."/>
            <person name="Leroy P."/>
            <person name="Li P."/>
            <person name="You F.M."/>
            <person name="Sun Q."/>
            <person name="Liu Z."/>
            <person name="Lyons E."/>
            <person name="Wicker T."/>
            <person name="Salzberg S.L."/>
            <person name="Devos K.M."/>
            <person name="Dvorak J."/>
        </authorList>
    </citation>
    <scope>NUCLEOTIDE SEQUENCE [LARGE SCALE GENOMIC DNA]</scope>
    <source>
        <strain evidence="1">cv. AL8/78</strain>
    </source>
</reference>
<organism evidence="1 2">
    <name type="scientific">Aegilops tauschii subsp. strangulata</name>
    <name type="common">Goatgrass</name>
    <dbReference type="NCBI Taxonomy" id="200361"/>
    <lineage>
        <taxon>Eukaryota</taxon>
        <taxon>Viridiplantae</taxon>
        <taxon>Streptophyta</taxon>
        <taxon>Embryophyta</taxon>
        <taxon>Tracheophyta</taxon>
        <taxon>Spermatophyta</taxon>
        <taxon>Magnoliopsida</taxon>
        <taxon>Liliopsida</taxon>
        <taxon>Poales</taxon>
        <taxon>Poaceae</taxon>
        <taxon>BOP clade</taxon>
        <taxon>Pooideae</taxon>
        <taxon>Triticodae</taxon>
        <taxon>Triticeae</taxon>
        <taxon>Triticinae</taxon>
        <taxon>Aegilops</taxon>
    </lineage>
</organism>